<evidence type="ECO:0000256" key="4">
    <source>
        <dbReference type="ARBA" id="ARBA00022692"/>
    </source>
</evidence>
<evidence type="ECO:0000313" key="9">
    <source>
        <dbReference type="EMBL" id="RTE65342.1"/>
    </source>
</evidence>
<reference evidence="9 10" key="1">
    <citation type="submission" date="2018-11" db="EMBL/GenBank/DDBJ databases">
        <title>The draft genome sequence of Amphritea opalescens ANRC-JH13T.</title>
        <authorList>
            <person name="Fang Z."/>
            <person name="Zhang Y."/>
            <person name="Han X."/>
        </authorList>
    </citation>
    <scope>NUCLEOTIDE SEQUENCE [LARGE SCALE GENOMIC DNA]</scope>
    <source>
        <strain evidence="9 10">ANRC-JH13</strain>
    </source>
</reference>
<evidence type="ECO:0000256" key="1">
    <source>
        <dbReference type="ARBA" id="ARBA00004651"/>
    </source>
</evidence>
<dbReference type="CDD" id="cd06261">
    <property type="entry name" value="TM_PBP2"/>
    <property type="match status" value="1"/>
</dbReference>
<evidence type="ECO:0000256" key="5">
    <source>
        <dbReference type="ARBA" id="ARBA00022989"/>
    </source>
</evidence>
<dbReference type="RefSeq" id="WP_126159099.1">
    <property type="nucleotide sequence ID" value="NZ_RQXW01000011.1"/>
</dbReference>
<keyword evidence="5 7" id="KW-1133">Transmembrane helix</keyword>
<dbReference type="InterPro" id="IPR000515">
    <property type="entry name" value="MetI-like"/>
</dbReference>
<dbReference type="Gene3D" id="1.10.3720.10">
    <property type="entry name" value="MetI-like"/>
    <property type="match status" value="1"/>
</dbReference>
<dbReference type="OrthoDB" id="9815445at2"/>
<accession>A0A430KPF1</accession>
<dbReference type="GO" id="GO:0055085">
    <property type="term" value="P:transmembrane transport"/>
    <property type="evidence" value="ECO:0007669"/>
    <property type="project" value="InterPro"/>
</dbReference>
<evidence type="ECO:0000256" key="3">
    <source>
        <dbReference type="ARBA" id="ARBA00022475"/>
    </source>
</evidence>
<name>A0A430KPF1_9GAMM</name>
<evidence type="ECO:0000256" key="7">
    <source>
        <dbReference type="RuleBase" id="RU363032"/>
    </source>
</evidence>
<comment type="caution">
    <text evidence="9">The sequence shown here is derived from an EMBL/GenBank/DDBJ whole genome shotgun (WGS) entry which is preliminary data.</text>
</comment>
<dbReference type="PANTHER" id="PTHR43744:SF12">
    <property type="entry name" value="ABC TRANSPORTER PERMEASE PROTEIN MG189-RELATED"/>
    <property type="match status" value="1"/>
</dbReference>
<keyword evidence="6 7" id="KW-0472">Membrane</keyword>
<protein>
    <submittedName>
        <fullName evidence="9">Carbohydrate ABC transporter permease</fullName>
    </submittedName>
</protein>
<evidence type="ECO:0000313" key="10">
    <source>
        <dbReference type="Proteomes" id="UP000283087"/>
    </source>
</evidence>
<dbReference type="PANTHER" id="PTHR43744">
    <property type="entry name" value="ABC TRANSPORTER PERMEASE PROTEIN MG189-RELATED-RELATED"/>
    <property type="match status" value="1"/>
</dbReference>
<feature type="transmembrane region" description="Helical" evidence="7">
    <location>
        <begin position="242"/>
        <end position="263"/>
    </location>
</feature>
<feature type="transmembrane region" description="Helical" evidence="7">
    <location>
        <begin position="109"/>
        <end position="129"/>
    </location>
</feature>
<dbReference type="Proteomes" id="UP000283087">
    <property type="component" value="Unassembled WGS sequence"/>
</dbReference>
<evidence type="ECO:0000259" key="8">
    <source>
        <dbReference type="PROSITE" id="PS50928"/>
    </source>
</evidence>
<feature type="transmembrane region" description="Helical" evidence="7">
    <location>
        <begin position="72"/>
        <end position="97"/>
    </location>
</feature>
<comment type="similarity">
    <text evidence="7">Belongs to the binding-protein-dependent transport system permease family.</text>
</comment>
<sequence>MNRQPSLLFRLFRHLVLMSGAMVMLMPFIWMLLTSVKPPDEIFSSELTLWPQHWYFIENYSEALTRIPLMKFLLNGIVVTATIFLCQVSIAVPVAYALAKMRFKGKKTLFAAVLFCLLIPPQAVSIPWYLLMYQFGWLDSYMALIAPFSISVFGIFLMRQFFMTIPNDLIYAARIDGFSELAIIWKVMLPTAMPALVSFGIFSIVAHWNDYFWPLIVLNSPDYYTPPLGLVNFRNDDTGNDYGPLMAAATIVITPLVGAFLLAQKRFIEGITLSGMK</sequence>
<proteinExistence type="inferred from homology"/>
<keyword evidence="2 7" id="KW-0813">Transport</keyword>
<dbReference type="InterPro" id="IPR035906">
    <property type="entry name" value="MetI-like_sf"/>
</dbReference>
<keyword evidence="4 7" id="KW-0812">Transmembrane</keyword>
<dbReference type="GO" id="GO:0005886">
    <property type="term" value="C:plasma membrane"/>
    <property type="evidence" value="ECO:0007669"/>
    <property type="project" value="UniProtKB-SubCell"/>
</dbReference>
<dbReference type="EMBL" id="RQXW01000011">
    <property type="protein sequence ID" value="RTE65342.1"/>
    <property type="molecule type" value="Genomic_DNA"/>
</dbReference>
<feature type="transmembrane region" description="Helical" evidence="7">
    <location>
        <begin position="141"/>
        <end position="162"/>
    </location>
</feature>
<dbReference type="SUPFAM" id="SSF161098">
    <property type="entry name" value="MetI-like"/>
    <property type="match status" value="1"/>
</dbReference>
<keyword evidence="10" id="KW-1185">Reference proteome</keyword>
<comment type="subcellular location">
    <subcellularLocation>
        <location evidence="1 7">Cell membrane</location>
        <topology evidence="1 7">Multi-pass membrane protein</topology>
    </subcellularLocation>
</comment>
<feature type="domain" description="ABC transmembrane type-1" evidence="8">
    <location>
        <begin position="73"/>
        <end position="263"/>
    </location>
</feature>
<evidence type="ECO:0000256" key="6">
    <source>
        <dbReference type="ARBA" id="ARBA00023136"/>
    </source>
</evidence>
<gene>
    <name evidence="9" type="ORF">EH243_12970</name>
</gene>
<dbReference type="Pfam" id="PF00528">
    <property type="entry name" value="BPD_transp_1"/>
    <property type="match status" value="1"/>
</dbReference>
<feature type="transmembrane region" description="Helical" evidence="7">
    <location>
        <begin position="12"/>
        <end position="33"/>
    </location>
</feature>
<keyword evidence="3" id="KW-1003">Cell membrane</keyword>
<dbReference type="PROSITE" id="PS50928">
    <property type="entry name" value="ABC_TM1"/>
    <property type="match status" value="1"/>
</dbReference>
<organism evidence="9 10">
    <name type="scientific">Amphritea opalescens</name>
    <dbReference type="NCBI Taxonomy" id="2490544"/>
    <lineage>
        <taxon>Bacteria</taxon>
        <taxon>Pseudomonadati</taxon>
        <taxon>Pseudomonadota</taxon>
        <taxon>Gammaproteobacteria</taxon>
        <taxon>Oceanospirillales</taxon>
        <taxon>Oceanospirillaceae</taxon>
        <taxon>Amphritea</taxon>
    </lineage>
</organism>
<feature type="transmembrane region" description="Helical" evidence="7">
    <location>
        <begin position="183"/>
        <end position="208"/>
    </location>
</feature>
<evidence type="ECO:0000256" key="2">
    <source>
        <dbReference type="ARBA" id="ARBA00022448"/>
    </source>
</evidence>
<dbReference type="AlphaFoldDB" id="A0A430KPF1"/>